<keyword evidence="5" id="KW-1185">Reference proteome</keyword>
<dbReference type="EMBL" id="JAHDVG010000465">
    <property type="protein sequence ID" value="KAH1183496.1"/>
    <property type="molecule type" value="Genomic_DNA"/>
</dbReference>
<evidence type="ECO:0000313" key="4">
    <source>
        <dbReference type="EMBL" id="KAH1183496.1"/>
    </source>
</evidence>
<dbReference type="Gene3D" id="2.60.40.150">
    <property type="entry name" value="C2 domain"/>
    <property type="match status" value="2"/>
</dbReference>
<protein>
    <recommendedName>
        <fullName evidence="3">C2 domain-containing protein</fullName>
    </recommendedName>
</protein>
<gene>
    <name evidence="4" type="ORF">KIL84_014112</name>
</gene>
<dbReference type="GO" id="GO:0030424">
    <property type="term" value="C:axon"/>
    <property type="evidence" value="ECO:0007669"/>
    <property type="project" value="TreeGrafter"/>
</dbReference>
<dbReference type="PANTHER" id="PTHR10024:SF351">
    <property type="entry name" value="SYNAPTOTAGMIN-4-LIKE"/>
    <property type="match status" value="1"/>
</dbReference>
<dbReference type="InterPro" id="IPR035892">
    <property type="entry name" value="C2_domain_sf"/>
</dbReference>
<feature type="signal peptide" evidence="2">
    <location>
        <begin position="1"/>
        <end position="21"/>
    </location>
</feature>
<dbReference type="GO" id="GO:0005509">
    <property type="term" value="F:calcium ion binding"/>
    <property type="evidence" value="ECO:0007669"/>
    <property type="project" value="TreeGrafter"/>
</dbReference>
<dbReference type="PANTHER" id="PTHR10024">
    <property type="entry name" value="SYNAPTOTAGMIN"/>
    <property type="match status" value="1"/>
</dbReference>
<accession>A0A9D4B7E7</accession>
<comment type="similarity">
    <text evidence="1">Belongs to the synaptotagmin family.</text>
</comment>
<dbReference type="SMART" id="SM00239">
    <property type="entry name" value="C2"/>
    <property type="match status" value="2"/>
</dbReference>
<evidence type="ECO:0000256" key="1">
    <source>
        <dbReference type="ARBA" id="ARBA00006996"/>
    </source>
</evidence>
<comment type="caution">
    <text evidence="4">The sequence shown here is derived from an EMBL/GenBank/DDBJ whole genome shotgun (WGS) entry which is preliminary data.</text>
</comment>
<dbReference type="GO" id="GO:0000149">
    <property type="term" value="F:SNARE binding"/>
    <property type="evidence" value="ECO:0007669"/>
    <property type="project" value="TreeGrafter"/>
</dbReference>
<feature type="chain" id="PRO_5038994888" description="C2 domain-containing protein" evidence="2">
    <location>
        <begin position="22"/>
        <end position="455"/>
    </location>
</feature>
<dbReference type="CDD" id="cd00276">
    <property type="entry name" value="C2B_Synaptotagmin"/>
    <property type="match status" value="1"/>
</dbReference>
<dbReference type="GO" id="GO:0001786">
    <property type="term" value="F:phosphatidylserine binding"/>
    <property type="evidence" value="ECO:0007669"/>
    <property type="project" value="TreeGrafter"/>
</dbReference>
<sequence>MLLGVGLALLCFCLLLGCAVCWRRNERRNQSNRKEQAPTNTLVELGPALPSQTTTVPIQQQYVELEGEVLECAGNDSLGSPGAGSPPRSMLHGRASLPSIPFSQKLGLFSKTEPGWERRSTIFGETDKSSLLTCPVLGASVRQSSTMPGSISSASPKQWPQLHFILFYSQPEATLTVTVISVSHLPKGFRSSRDSYVKVYLLPKFIEPQRTAVRRKSLNPEFREQFQFGRYHLEELRGFTLRFAVYVKEFRSFRDSFIGEVMFPCAHVTWNPEAASSYTRELSTTKTKLKKCLSAQDMSYGAACSQSSSLGQLFIVLQYQALANRIKVLVRKAENLGRLTRMPGAPDHYVVIQFYCDGRVMDTKETKSIAGYNPVWNTPFLFNVPAGDIQEQQLCLEFTVMQARLYTRSCTLGRVLIGPHAPEAGLLHWKEMCCRGHVESARWHVIQPNVFSLSP</sequence>
<dbReference type="AlphaFoldDB" id="A0A9D4B7E7"/>
<dbReference type="GO" id="GO:0098793">
    <property type="term" value="C:presynapse"/>
    <property type="evidence" value="ECO:0007669"/>
    <property type="project" value="GOC"/>
</dbReference>
<name>A0A9D4B7E7_9SAUR</name>
<dbReference type="Pfam" id="PF00168">
    <property type="entry name" value="C2"/>
    <property type="match status" value="2"/>
</dbReference>
<feature type="domain" description="C2" evidence="3">
    <location>
        <begin position="309"/>
        <end position="444"/>
    </location>
</feature>
<evidence type="ECO:0000313" key="5">
    <source>
        <dbReference type="Proteomes" id="UP000827986"/>
    </source>
</evidence>
<dbReference type="PROSITE" id="PS50004">
    <property type="entry name" value="C2"/>
    <property type="match status" value="2"/>
</dbReference>
<dbReference type="FunFam" id="2.60.40.150:FF:000231">
    <property type="entry name" value="Predicted protein"/>
    <property type="match status" value="1"/>
</dbReference>
<dbReference type="SUPFAM" id="SSF49562">
    <property type="entry name" value="C2 domain (Calcium/lipid-binding domain, CaLB)"/>
    <property type="match status" value="2"/>
</dbReference>
<dbReference type="InterPro" id="IPR000008">
    <property type="entry name" value="C2_dom"/>
</dbReference>
<keyword evidence="2" id="KW-0732">Signal</keyword>
<proteinExistence type="inferred from homology"/>
<dbReference type="GO" id="GO:0005886">
    <property type="term" value="C:plasma membrane"/>
    <property type="evidence" value="ECO:0007669"/>
    <property type="project" value="TreeGrafter"/>
</dbReference>
<dbReference type="FunFam" id="2.60.40.150:FF:000273">
    <property type="entry name" value="Predicted protein"/>
    <property type="match status" value="1"/>
</dbReference>
<organism evidence="4 5">
    <name type="scientific">Mauremys mutica</name>
    <name type="common">yellowpond turtle</name>
    <dbReference type="NCBI Taxonomy" id="74926"/>
    <lineage>
        <taxon>Eukaryota</taxon>
        <taxon>Metazoa</taxon>
        <taxon>Chordata</taxon>
        <taxon>Craniata</taxon>
        <taxon>Vertebrata</taxon>
        <taxon>Euteleostomi</taxon>
        <taxon>Archelosauria</taxon>
        <taxon>Testudinata</taxon>
        <taxon>Testudines</taxon>
        <taxon>Cryptodira</taxon>
        <taxon>Durocryptodira</taxon>
        <taxon>Testudinoidea</taxon>
        <taxon>Geoemydidae</taxon>
        <taxon>Geoemydinae</taxon>
        <taxon>Mauremys</taxon>
    </lineage>
</organism>
<dbReference type="GO" id="GO:0030276">
    <property type="term" value="F:clathrin binding"/>
    <property type="evidence" value="ECO:0007669"/>
    <property type="project" value="TreeGrafter"/>
</dbReference>
<dbReference type="Proteomes" id="UP000827986">
    <property type="component" value="Unassembled WGS sequence"/>
</dbReference>
<dbReference type="GO" id="GO:0006906">
    <property type="term" value="P:vesicle fusion"/>
    <property type="evidence" value="ECO:0007669"/>
    <property type="project" value="TreeGrafter"/>
</dbReference>
<reference evidence="4" key="1">
    <citation type="submission" date="2021-09" db="EMBL/GenBank/DDBJ databases">
        <title>The genome of Mauremys mutica provides insights into the evolution of semi-aquatic lifestyle.</title>
        <authorList>
            <person name="Gong S."/>
            <person name="Gao Y."/>
        </authorList>
    </citation>
    <scope>NUCLEOTIDE SEQUENCE</scope>
    <source>
        <strain evidence="4">MM-2020</strain>
        <tissue evidence="4">Muscle</tissue>
    </source>
</reference>
<dbReference type="GO" id="GO:0070382">
    <property type="term" value="C:exocytic vesicle"/>
    <property type="evidence" value="ECO:0007669"/>
    <property type="project" value="TreeGrafter"/>
</dbReference>
<feature type="domain" description="C2" evidence="3">
    <location>
        <begin position="158"/>
        <end position="278"/>
    </location>
</feature>
<evidence type="ECO:0000259" key="3">
    <source>
        <dbReference type="PROSITE" id="PS50004"/>
    </source>
</evidence>
<dbReference type="GO" id="GO:0005544">
    <property type="term" value="F:calcium-dependent phospholipid binding"/>
    <property type="evidence" value="ECO:0007669"/>
    <property type="project" value="TreeGrafter"/>
</dbReference>
<dbReference type="GO" id="GO:0048791">
    <property type="term" value="P:calcium ion-regulated exocytosis of neurotransmitter"/>
    <property type="evidence" value="ECO:0007669"/>
    <property type="project" value="TreeGrafter"/>
</dbReference>
<evidence type="ECO:0000256" key="2">
    <source>
        <dbReference type="SAM" id="SignalP"/>
    </source>
</evidence>